<dbReference type="InterPro" id="IPR000537">
    <property type="entry name" value="UbiA_prenyltransferase"/>
</dbReference>
<dbReference type="Pfam" id="PF01040">
    <property type="entry name" value="UbiA"/>
    <property type="match status" value="1"/>
</dbReference>
<organism evidence="11 12">
    <name type="scientific">Acanthamoeba castellanii (strain ATCC 30010 / Neff)</name>
    <dbReference type="NCBI Taxonomy" id="1257118"/>
    <lineage>
        <taxon>Eukaryota</taxon>
        <taxon>Amoebozoa</taxon>
        <taxon>Discosea</taxon>
        <taxon>Longamoebia</taxon>
        <taxon>Centramoebida</taxon>
        <taxon>Acanthamoebidae</taxon>
        <taxon>Acanthamoeba</taxon>
    </lineage>
</organism>
<evidence type="ECO:0000313" key="12">
    <source>
        <dbReference type="Proteomes" id="UP000011083"/>
    </source>
</evidence>
<dbReference type="STRING" id="1257118.L8H4R4"/>
<dbReference type="NCBIfam" id="TIGR01473">
    <property type="entry name" value="cyoE_ctaB"/>
    <property type="match status" value="1"/>
</dbReference>
<comment type="subcellular location">
    <subcellularLocation>
        <location evidence="1">Membrane</location>
        <topology evidence="1">Multi-pass membrane protein</topology>
    </subcellularLocation>
</comment>
<evidence type="ECO:0000256" key="6">
    <source>
        <dbReference type="ARBA" id="ARBA00022989"/>
    </source>
</evidence>
<evidence type="ECO:0000256" key="2">
    <source>
        <dbReference type="ARBA" id="ARBA00005985"/>
    </source>
</evidence>
<dbReference type="HAMAP" id="MF_00154">
    <property type="entry name" value="CyoE_CtaB"/>
    <property type="match status" value="1"/>
</dbReference>
<evidence type="ECO:0000256" key="4">
    <source>
        <dbReference type="ARBA" id="ARBA00022679"/>
    </source>
</evidence>
<feature type="transmembrane region" description="Helical" evidence="10">
    <location>
        <begin position="159"/>
        <end position="179"/>
    </location>
</feature>
<dbReference type="VEuPathDB" id="AmoebaDB:ACA1_267150"/>
<dbReference type="OMA" id="HFWAIGW"/>
<dbReference type="RefSeq" id="XP_004341542.1">
    <property type="nucleotide sequence ID" value="XM_004341494.1"/>
</dbReference>
<proteinExistence type="inferred from homology"/>
<sequence length="323" mass="35182">MERRLVQGGAAGRGRVRVSFLQSIRETLAMYSELGKIKLGSMVVITTMAGYYMAPFSSFDLKRFALTSLGTGLAVISANTFNHIIEAKLDLRMVRTSTRPLPSGRMSSTHATMFGVITGIVGPALLMARVDNTAAALALANIVLYAGVYTPLKQMHPINTWVGSVVGAIPPMIGWVAVTKGKLDLGAWALGGLLFLWQIPHFLSLSFPLKEDYARAGYKMLSVTNVDAVMSLSYVFSAMLLPLGFVSSYAGMTSWVYAIDSTLCNGYLLWMAHKFYTRRDTTSARKLFFASLIYLPLQMSLMMLHKSNHPVSAAAVATPSLSL</sequence>
<feature type="transmembrane region" description="Helical" evidence="10">
    <location>
        <begin position="64"/>
        <end position="85"/>
    </location>
</feature>
<keyword evidence="4 11" id="KW-0808">Transferase</keyword>
<feature type="transmembrane region" description="Helical" evidence="10">
    <location>
        <begin position="134"/>
        <end position="152"/>
    </location>
</feature>
<dbReference type="OrthoDB" id="5211at2759"/>
<keyword evidence="6 10" id="KW-1133">Transmembrane helix</keyword>
<dbReference type="CDD" id="cd13957">
    <property type="entry name" value="PT_UbiA_Cox10"/>
    <property type="match status" value="1"/>
</dbReference>
<dbReference type="InterPro" id="IPR030470">
    <property type="entry name" value="UbiA_prenylTrfase_CS"/>
</dbReference>
<dbReference type="Proteomes" id="UP000011083">
    <property type="component" value="Unassembled WGS sequence"/>
</dbReference>
<dbReference type="GO" id="GO:0005739">
    <property type="term" value="C:mitochondrion"/>
    <property type="evidence" value="ECO:0007669"/>
    <property type="project" value="TreeGrafter"/>
</dbReference>
<name>L8H4R4_ACACF</name>
<evidence type="ECO:0000256" key="9">
    <source>
        <dbReference type="ARBA" id="ARBA00030253"/>
    </source>
</evidence>
<evidence type="ECO:0000256" key="7">
    <source>
        <dbReference type="ARBA" id="ARBA00023133"/>
    </source>
</evidence>
<dbReference type="PANTHER" id="PTHR43448">
    <property type="entry name" value="PROTOHEME IX FARNESYLTRANSFERASE, MITOCHONDRIAL"/>
    <property type="match status" value="1"/>
</dbReference>
<evidence type="ECO:0000256" key="3">
    <source>
        <dbReference type="ARBA" id="ARBA00016335"/>
    </source>
</evidence>
<dbReference type="GO" id="GO:0008495">
    <property type="term" value="F:protoheme IX farnesyltransferase activity"/>
    <property type="evidence" value="ECO:0007669"/>
    <property type="project" value="InterPro"/>
</dbReference>
<dbReference type="InterPro" id="IPR044878">
    <property type="entry name" value="UbiA_sf"/>
</dbReference>
<feature type="transmembrane region" description="Helical" evidence="10">
    <location>
        <begin position="255"/>
        <end position="275"/>
    </location>
</feature>
<dbReference type="EMBL" id="KB007933">
    <property type="protein sequence ID" value="ELR19456.1"/>
    <property type="molecule type" value="Genomic_DNA"/>
</dbReference>
<evidence type="ECO:0000256" key="1">
    <source>
        <dbReference type="ARBA" id="ARBA00004141"/>
    </source>
</evidence>
<dbReference type="KEGG" id="acan:ACA1_267150"/>
<accession>L8H4R4</accession>
<dbReference type="Gene3D" id="1.10.357.140">
    <property type="entry name" value="UbiA prenyltransferase"/>
    <property type="match status" value="1"/>
</dbReference>
<dbReference type="AlphaFoldDB" id="L8H4R4"/>
<dbReference type="GO" id="GO:0006784">
    <property type="term" value="P:heme A biosynthetic process"/>
    <property type="evidence" value="ECO:0007669"/>
    <property type="project" value="TreeGrafter"/>
</dbReference>
<dbReference type="PROSITE" id="PS00943">
    <property type="entry name" value="UBIA"/>
    <property type="match status" value="1"/>
</dbReference>
<feature type="transmembrane region" description="Helical" evidence="10">
    <location>
        <begin position="39"/>
        <end position="58"/>
    </location>
</feature>
<keyword evidence="7" id="KW-0350">Heme biosynthesis</keyword>
<feature type="transmembrane region" description="Helical" evidence="10">
    <location>
        <begin position="228"/>
        <end position="249"/>
    </location>
</feature>
<feature type="transmembrane region" description="Helical" evidence="10">
    <location>
        <begin position="185"/>
        <end position="207"/>
    </location>
</feature>
<gene>
    <name evidence="11" type="ORF">ACA1_267150</name>
</gene>
<dbReference type="InterPro" id="IPR006369">
    <property type="entry name" value="Protohaem_IX_farnesylTrfase"/>
</dbReference>
<evidence type="ECO:0000256" key="5">
    <source>
        <dbReference type="ARBA" id="ARBA00022692"/>
    </source>
</evidence>
<feature type="transmembrane region" description="Helical" evidence="10">
    <location>
        <begin position="106"/>
        <end position="128"/>
    </location>
</feature>
<evidence type="ECO:0000313" key="11">
    <source>
        <dbReference type="EMBL" id="ELR19456.1"/>
    </source>
</evidence>
<reference evidence="11 12" key="1">
    <citation type="journal article" date="2013" name="Genome Biol.">
        <title>Genome of Acanthamoeba castellanii highlights extensive lateral gene transfer and early evolution of tyrosine kinase signaling.</title>
        <authorList>
            <person name="Clarke M."/>
            <person name="Lohan A.J."/>
            <person name="Liu B."/>
            <person name="Lagkouvardos I."/>
            <person name="Roy S."/>
            <person name="Zafar N."/>
            <person name="Bertelli C."/>
            <person name="Schilde C."/>
            <person name="Kianianmomeni A."/>
            <person name="Burglin T.R."/>
            <person name="Frech C."/>
            <person name="Turcotte B."/>
            <person name="Kopec K.O."/>
            <person name="Synnott J.M."/>
            <person name="Choo C."/>
            <person name="Paponov I."/>
            <person name="Finkler A."/>
            <person name="Soon Heng Tan C."/>
            <person name="Hutchins A.P."/>
            <person name="Weinmeier T."/>
            <person name="Rattei T."/>
            <person name="Chu J.S."/>
            <person name="Gimenez G."/>
            <person name="Irimia M."/>
            <person name="Rigden D.J."/>
            <person name="Fitzpatrick D.A."/>
            <person name="Lorenzo-Morales J."/>
            <person name="Bateman A."/>
            <person name="Chiu C.H."/>
            <person name="Tang P."/>
            <person name="Hegemann P."/>
            <person name="Fromm H."/>
            <person name="Raoult D."/>
            <person name="Greub G."/>
            <person name="Miranda-Saavedra D."/>
            <person name="Chen N."/>
            <person name="Nash P."/>
            <person name="Ginger M.L."/>
            <person name="Horn M."/>
            <person name="Schaap P."/>
            <person name="Caler L."/>
            <person name="Loftus B."/>
        </authorList>
    </citation>
    <scope>NUCLEOTIDE SEQUENCE [LARGE SCALE GENOMIC DNA]</scope>
    <source>
        <strain evidence="11 12">Neff</strain>
    </source>
</reference>
<dbReference type="GO" id="GO:0016020">
    <property type="term" value="C:membrane"/>
    <property type="evidence" value="ECO:0007669"/>
    <property type="project" value="UniProtKB-SubCell"/>
</dbReference>
<dbReference type="FunFam" id="1.10.357.140:FF:000006">
    <property type="entry name" value="Protoheme IX farnesyltransferase, mitochondrial"/>
    <property type="match status" value="1"/>
</dbReference>
<evidence type="ECO:0000256" key="10">
    <source>
        <dbReference type="SAM" id="Phobius"/>
    </source>
</evidence>
<dbReference type="GeneID" id="14920238"/>
<keyword evidence="12" id="KW-1185">Reference proteome</keyword>
<keyword evidence="5 10" id="KW-0812">Transmembrane</keyword>
<protein>
    <recommendedName>
        <fullName evidence="3">Protoheme IX farnesyltransferase, mitochondrial</fullName>
    </recommendedName>
    <alternativeName>
        <fullName evidence="9">Heme O synthase</fullName>
    </alternativeName>
</protein>
<dbReference type="PANTHER" id="PTHR43448:SF2">
    <property type="entry name" value="PROTOHEME IX FARNESYLTRANSFERASE, MITOCHONDRIAL"/>
    <property type="match status" value="1"/>
</dbReference>
<comment type="similarity">
    <text evidence="2">Belongs to the UbiA prenyltransferase family.</text>
</comment>
<evidence type="ECO:0000256" key="8">
    <source>
        <dbReference type="ARBA" id="ARBA00023136"/>
    </source>
</evidence>
<keyword evidence="8 10" id="KW-0472">Membrane</keyword>